<dbReference type="InterPro" id="IPR027271">
    <property type="entry name" value="Acetolactate_synth/TF_NikR_C"/>
</dbReference>
<dbReference type="InterPro" id="IPR023860">
    <property type="entry name" value="FeFe-hyd_TM1266"/>
</dbReference>
<protein>
    <recommendedName>
        <fullName evidence="3">Iron-only hydrogenase system regulator</fullName>
    </recommendedName>
</protein>
<evidence type="ECO:0008006" key="3">
    <source>
        <dbReference type="Google" id="ProtNLM"/>
    </source>
</evidence>
<organism evidence="1 2">
    <name type="scientific">Agathobaculum faecis</name>
    <dbReference type="NCBI Taxonomy" id="2763013"/>
    <lineage>
        <taxon>Bacteria</taxon>
        <taxon>Bacillati</taxon>
        <taxon>Bacillota</taxon>
        <taxon>Clostridia</taxon>
        <taxon>Eubacteriales</taxon>
        <taxon>Butyricicoccaceae</taxon>
        <taxon>Agathobaculum</taxon>
    </lineage>
</organism>
<reference evidence="1" key="1">
    <citation type="submission" date="2020-08" db="EMBL/GenBank/DDBJ databases">
        <title>Genome public.</title>
        <authorList>
            <person name="Liu C."/>
            <person name="Sun Q."/>
        </authorList>
    </citation>
    <scope>NUCLEOTIDE SEQUENCE</scope>
    <source>
        <strain evidence="1">NSJ-28</strain>
    </source>
</reference>
<dbReference type="RefSeq" id="WP_054325989.1">
    <property type="nucleotide sequence ID" value="NZ_JACOPL010000001.1"/>
</dbReference>
<dbReference type="SUPFAM" id="SSF55021">
    <property type="entry name" value="ACT-like"/>
    <property type="match status" value="1"/>
</dbReference>
<dbReference type="Pfam" id="PF21699">
    <property type="entry name" value="TM1266-like"/>
    <property type="match status" value="1"/>
</dbReference>
<keyword evidence="2" id="KW-1185">Reference proteome</keyword>
<evidence type="ECO:0000313" key="2">
    <source>
        <dbReference type="Proteomes" id="UP000606499"/>
    </source>
</evidence>
<evidence type="ECO:0000313" key="1">
    <source>
        <dbReference type="EMBL" id="MBC5724148.1"/>
    </source>
</evidence>
<proteinExistence type="predicted"/>
<sequence length="80" mass="8799">MENRIAILGIIVEDRESSGEVNALLHEYGASIIGRMGLPHYRESCSIITIVMDSTIDTINALCGKLGRLKHVQVKSMMAK</sequence>
<gene>
    <name evidence="1" type="ORF">H8S45_01485</name>
</gene>
<dbReference type="NCBIfam" id="TIGR03959">
    <property type="entry name" value="hyd_TM1266"/>
    <property type="match status" value="1"/>
</dbReference>
<dbReference type="AlphaFoldDB" id="A0A923LRZ1"/>
<dbReference type="EMBL" id="JACOPL010000001">
    <property type="protein sequence ID" value="MBC5724148.1"/>
    <property type="molecule type" value="Genomic_DNA"/>
</dbReference>
<dbReference type="Proteomes" id="UP000606499">
    <property type="component" value="Unassembled WGS sequence"/>
</dbReference>
<dbReference type="InterPro" id="IPR045865">
    <property type="entry name" value="ACT-like_dom_sf"/>
</dbReference>
<accession>A0A923LRZ1</accession>
<comment type="caution">
    <text evidence="1">The sequence shown here is derived from an EMBL/GenBank/DDBJ whole genome shotgun (WGS) entry which is preliminary data.</text>
</comment>
<dbReference type="Gene3D" id="3.30.70.1150">
    <property type="entry name" value="ACT-like. Chain A, domain 2"/>
    <property type="match status" value="1"/>
</dbReference>
<name>A0A923LRZ1_9FIRM</name>